<proteinExistence type="predicted"/>
<evidence type="ECO:0000313" key="3">
    <source>
        <dbReference type="Proteomes" id="UP000179275"/>
    </source>
</evidence>
<organism evidence="2 3">
    <name type="scientific">Candidatus Nomurabacteria bacterium RIFCSPHIGHO2_02_FULL_42_19</name>
    <dbReference type="NCBI Taxonomy" id="1801756"/>
    <lineage>
        <taxon>Bacteria</taxon>
        <taxon>Candidatus Nomuraibacteriota</taxon>
    </lineage>
</organism>
<gene>
    <name evidence="2" type="ORF">A3C67_03245</name>
</gene>
<name>A0A1F6W3B9_9BACT</name>
<evidence type="ECO:0000256" key="1">
    <source>
        <dbReference type="SAM" id="Phobius"/>
    </source>
</evidence>
<dbReference type="EMBL" id="MFUG01000007">
    <property type="protein sequence ID" value="OGI76205.1"/>
    <property type="molecule type" value="Genomic_DNA"/>
</dbReference>
<feature type="transmembrane region" description="Helical" evidence="1">
    <location>
        <begin position="7"/>
        <end position="26"/>
    </location>
</feature>
<keyword evidence="1" id="KW-1133">Transmembrane helix</keyword>
<comment type="caution">
    <text evidence="2">The sequence shown here is derived from an EMBL/GenBank/DDBJ whole genome shotgun (WGS) entry which is preliminary data.</text>
</comment>
<keyword evidence="1" id="KW-0472">Membrane</keyword>
<accession>A0A1F6W3B9</accession>
<reference evidence="2 3" key="1">
    <citation type="journal article" date="2016" name="Nat. Commun.">
        <title>Thousands of microbial genomes shed light on interconnected biogeochemical processes in an aquifer system.</title>
        <authorList>
            <person name="Anantharaman K."/>
            <person name="Brown C.T."/>
            <person name="Hug L.A."/>
            <person name="Sharon I."/>
            <person name="Castelle C.J."/>
            <person name="Probst A.J."/>
            <person name="Thomas B.C."/>
            <person name="Singh A."/>
            <person name="Wilkins M.J."/>
            <person name="Karaoz U."/>
            <person name="Brodie E.L."/>
            <person name="Williams K.H."/>
            <person name="Hubbard S.S."/>
            <person name="Banfield J.F."/>
        </authorList>
    </citation>
    <scope>NUCLEOTIDE SEQUENCE [LARGE SCALE GENOMIC DNA]</scope>
</reference>
<dbReference type="STRING" id="1801756.A3C67_03245"/>
<keyword evidence="1" id="KW-0812">Transmembrane</keyword>
<dbReference type="Proteomes" id="UP000179275">
    <property type="component" value="Unassembled WGS sequence"/>
</dbReference>
<protein>
    <recommendedName>
        <fullName evidence="4">TrbC/VIRB2 family protein</fullName>
    </recommendedName>
</protein>
<dbReference type="InterPro" id="IPR043993">
    <property type="entry name" value="T4SS_pilin"/>
</dbReference>
<feature type="transmembrane region" description="Helical" evidence="1">
    <location>
        <begin position="96"/>
        <end position="114"/>
    </location>
</feature>
<evidence type="ECO:0000313" key="2">
    <source>
        <dbReference type="EMBL" id="OGI76205.1"/>
    </source>
</evidence>
<dbReference type="AlphaFoldDB" id="A0A1F6W3B9"/>
<dbReference type="Pfam" id="PF18895">
    <property type="entry name" value="T4SS_pilin"/>
    <property type="match status" value="1"/>
</dbReference>
<sequence>MKFIKKYAYGLILTTFIVFLPAFSLGQTNVPAPCVPTGGTICNPINSNTINDFIRVILEGVIKIGIPVVALAIIYCGFLFVKARGNAEELSKAKDALLYTVIGAAVLLGSWALAKLISETVLSLK</sequence>
<evidence type="ECO:0008006" key="4">
    <source>
        <dbReference type="Google" id="ProtNLM"/>
    </source>
</evidence>
<feature type="transmembrane region" description="Helical" evidence="1">
    <location>
        <begin position="64"/>
        <end position="84"/>
    </location>
</feature>